<organism evidence="2 3">
    <name type="scientific">Blattamonas nauphoetae</name>
    <dbReference type="NCBI Taxonomy" id="2049346"/>
    <lineage>
        <taxon>Eukaryota</taxon>
        <taxon>Metamonada</taxon>
        <taxon>Preaxostyla</taxon>
        <taxon>Oxymonadida</taxon>
        <taxon>Blattamonas</taxon>
    </lineage>
</organism>
<comment type="caution">
    <text evidence="2">The sequence shown here is derived from an EMBL/GenBank/DDBJ whole genome shotgun (WGS) entry which is preliminary data.</text>
</comment>
<evidence type="ECO:0000313" key="3">
    <source>
        <dbReference type="Proteomes" id="UP001281761"/>
    </source>
</evidence>
<protein>
    <submittedName>
        <fullName evidence="2">Uncharacterized protein</fullName>
    </submittedName>
</protein>
<feature type="compositionally biased region" description="Basic and acidic residues" evidence="1">
    <location>
        <begin position="61"/>
        <end position="71"/>
    </location>
</feature>
<dbReference type="Proteomes" id="UP001281761">
    <property type="component" value="Unassembled WGS sequence"/>
</dbReference>
<sequence length="127" mass="15117">MGEKMKEKRRERGEKKEVRLIVSTLTEKKKSETRPDYPFPVRPMCLTWTVAVFSPVRSQRESRGVGWERMKGRMKRMKVRAAHPSTRTHHMREQMWTERDRWKKTPVGVCCSNRFSCEIGTPPHVFL</sequence>
<proteinExistence type="predicted"/>
<feature type="compositionally biased region" description="Basic residues" evidence="1">
    <location>
        <begin position="72"/>
        <end position="90"/>
    </location>
</feature>
<accession>A0ABQ9XUF5</accession>
<keyword evidence="3" id="KW-1185">Reference proteome</keyword>
<feature type="region of interest" description="Disordered" evidence="1">
    <location>
        <begin position="61"/>
        <end position="98"/>
    </location>
</feature>
<reference evidence="2 3" key="1">
    <citation type="journal article" date="2022" name="bioRxiv">
        <title>Genomics of Preaxostyla Flagellates Illuminates Evolutionary Transitions and the Path Towards Mitochondrial Loss.</title>
        <authorList>
            <person name="Novak L.V.F."/>
            <person name="Treitli S.C."/>
            <person name="Pyrih J."/>
            <person name="Halakuc P."/>
            <person name="Pipaliya S.V."/>
            <person name="Vacek V."/>
            <person name="Brzon O."/>
            <person name="Soukal P."/>
            <person name="Eme L."/>
            <person name="Dacks J.B."/>
            <person name="Karnkowska A."/>
            <person name="Elias M."/>
            <person name="Hampl V."/>
        </authorList>
    </citation>
    <scope>NUCLEOTIDE SEQUENCE [LARGE SCALE GENOMIC DNA]</scope>
    <source>
        <strain evidence="2">NAU3</strain>
        <tissue evidence="2">Gut</tissue>
    </source>
</reference>
<evidence type="ECO:0000256" key="1">
    <source>
        <dbReference type="SAM" id="MobiDB-lite"/>
    </source>
</evidence>
<evidence type="ECO:0000313" key="2">
    <source>
        <dbReference type="EMBL" id="KAK2955096.1"/>
    </source>
</evidence>
<dbReference type="EMBL" id="JARBJD010000071">
    <property type="protein sequence ID" value="KAK2955096.1"/>
    <property type="molecule type" value="Genomic_DNA"/>
</dbReference>
<name>A0ABQ9XUF5_9EUKA</name>
<gene>
    <name evidence="2" type="ORF">BLNAU_10027</name>
</gene>